<evidence type="ECO:0000259" key="2">
    <source>
        <dbReference type="PROSITE" id="PS50025"/>
    </source>
</evidence>
<keyword evidence="4" id="KW-1185">Reference proteome</keyword>
<dbReference type="Gene3D" id="2.60.120.200">
    <property type="match status" value="1"/>
</dbReference>
<accession>A0A6J8E2I8</accession>
<dbReference type="AlphaFoldDB" id="A0A6J8E2I8"/>
<dbReference type="GO" id="GO:0016020">
    <property type="term" value="C:membrane"/>
    <property type="evidence" value="ECO:0007669"/>
    <property type="project" value="UniProtKB-SubCell"/>
</dbReference>
<sequence length="212" mass="23763">MKFSETFGEMIAHFLIMIEIVRGMTINQKCQTPINILSAKGAYIEPLQKSRVRINSLKKPFGNGHALSFDFKTTSLSGVLFYLNNANTKEFVGVEIASGFLTYHIKCRRLEAVLTVAAAKVDDGKWHSIVYRRKRKRGRLIVDGKHYFQNYRIACDNEGFASMTLGGIHPIDVDFVDSFEGKTGHFEGCIKNVDNTAGILTLPKYTGVSECE</sequence>
<dbReference type="PROSITE" id="PS50025">
    <property type="entry name" value="LAM_G_DOMAIN"/>
    <property type="match status" value="1"/>
</dbReference>
<dbReference type="CDD" id="cd00110">
    <property type="entry name" value="LamG"/>
    <property type="match status" value="1"/>
</dbReference>
<dbReference type="EMBL" id="CACVKT020008376">
    <property type="protein sequence ID" value="CAC5415029.1"/>
    <property type="molecule type" value="Genomic_DNA"/>
</dbReference>
<evidence type="ECO:0000256" key="1">
    <source>
        <dbReference type="PROSITE-ProRule" id="PRU00122"/>
    </source>
</evidence>
<protein>
    <submittedName>
        <fullName evidence="3">LAMA4</fullName>
    </submittedName>
</protein>
<dbReference type="PANTHER" id="PTHR15036:SF85">
    <property type="entry name" value="SP2353, ISOFORM A"/>
    <property type="match status" value="1"/>
</dbReference>
<dbReference type="SMART" id="SM00282">
    <property type="entry name" value="LamG"/>
    <property type="match status" value="1"/>
</dbReference>
<dbReference type="OrthoDB" id="6275838at2759"/>
<proteinExistence type="predicted"/>
<feature type="domain" description="Laminin G" evidence="2">
    <location>
        <begin position="41"/>
        <end position="211"/>
    </location>
</feature>
<dbReference type="SUPFAM" id="SSF49899">
    <property type="entry name" value="Concanavalin A-like lectins/glucanases"/>
    <property type="match status" value="1"/>
</dbReference>
<reference evidence="3 4" key="1">
    <citation type="submission" date="2020-06" db="EMBL/GenBank/DDBJ databases">
        <authorList>
            <person name="Li R."/>
            <person name="Bekaert M."/>
        </authorList>
    </citation>
    <scope>NUCLEOTIDE SEQUENCE [LARGE SCALE GENOMIC DNA]</scope>
    <source>
        <strain evidence="4">wild</strain>
    </source>
</reference>
<comment type="caution">
    <text evidence="1">Lacks conserved residue(s) required for the propagation of feature annotation.</text>
</comment>
<dbReference type="InterPro" id="IPR013320">
    <property type="entry name" value="ConA-like_dom_sf"/>
</dbReference>
<evidence type="ECO:0000313" key="4">
    <source>
        <dbReference type="Proteomes" id="UP000507470"/>
    </source>
</evidence>
<dbReference type="Proteomes" id="UP000507470">
    <property type="component" value="Unassembled WGS sequence"/>
</dbReference>
<dbReference type="PANTHER" id="PTHR15036">
    <property type="entry name" value="PIKACHURIN-LIKE PROTEIN"/>
    <property type="match status" value="1"/>
</dbReference>
<dbReference type="Pfam" id="PF02210">
    <property type="entry name" value="Laminin_G_2"/>
    <property type="match status" value="1"/>
</dbReference>
<gene>
    <name evidence="3" type="ORF">MCOR_47753</name>
</gene>
<dbReference type="InterPro" id="IPR050372">
    <property type="entry name" value="Neurexin-related_CASP"/>
</dbReference>
<dbReference type="InterPro" id="IPR001791">
    <property type="entry name" value="Laminin_G"/>
</dbReference>
<organism evidence="3 4">
    <name type="scientific">Mytilus coruscus</name>
    <name type="common">Sea mussel</name>
    <dbReference type="NCBI Taxonomy" id="42192"/>
    <lineage>
        <taxon>Eukaryota</taxon>
        <taxon>Metazoa</taxon>
        <taxon>Spiralia</taxon>
        <taxon>Lophotrochozoa</taxon>
        <taxon>Mollusca</taxon>
        <taxon>Bivalvia</taxon>
        <taxon>Autobranchia</taxon>
        <taxon>Pteriomorphia</taxon>
        <taxon>Mytilida</taxon>
        <taxon>Mytiloidea</taxon>
        <taxon>Mytilidae</taxon>
        <taxon>Mytilinae</taxon>
        <taxon>Mytilus</taxon>
    </lineage>
</organism>
<evidence type="ECO:0000313" key="3">
    <source>
        <dbReference type="EMBL" id="CAC5415029.1"/>
    </source>
</evidence>
<name>A0A6J8E2I8_MYTCO</name>